<dbReference type="Gene3D" id="3.40.50.1820">
    <property type="entry name" value="alpha/beta hydrolase"/>
    <property type="match status" value="1"/>
</dbReference>
<dbReference type="Proteomes" id="UP000307943">
    <property type="component" value="Unassembled WGS sequence"/>
</dbReference>
<proteinExistence type="predicted"/>
<feature type="domain" description="Dienelactone hydrolase" evidence="2">
    <location>
        <begin position="95"/>
        <end position="197"/>
    </location>
</feature>
<dbReference type="OrthoDB" id="9764953at2"/>
<comment type="caution">
    <text evidence="3">The sequence shown here is derived from an EMBL/GenBank/DDBJ whole genome shotgun (WGS) entry which is preliminary data.</text>
</comment>
<evidence type="ECO:0000313" key="3">
    <source>
        <dbReference type="EMBL" id="TNJ67700.1"/>
    </source>
</evidence>
<accession>A0A5C4TGU8</accession>
<dbReference type="RefSeq" id="WP_139600603.1">
    <property type="nucleotide sequence ID" value="NZ_VDCQ01000003.1"/>
</dbReference>
<dbReference type="PANTHER" id="PTHR43037">
    <property type="entry name" value="UNNAMED PRODUCT-RELATED"/>
    <property type="match status" value="1"/>
</dbReference>
<sequence length="218" mass="24600">MSQSAYRMEKEIRKNVQLNYLLHLPEQYGKQAGVKWPLIVFLHGSGERGDDIEKVKIHGIPKIAERDPSFPFIALSPQCPKDSYWNIEQDGVMALLDEIVTGYNVDTSRIYLSGLSMGGYGTWKLACDYPDRFAAIAPICGGGDPYRAKALKHTPVWAFHGAKDSVVSIGESEQMVERLKAGGGNVRFTVYPDADHNSWTETYDNPELYEWMLRHSRT</sequence>
<dbReference type="AlphaFoldDB" id="A0A5C4TGU8"/>
<name>A0A5C4TGU8_9BACL</name>
<protein>
    <submittedName>
        <fullName evidence="3">Phospholipase</fullName>
    </submittedName>
</protein>
<evidence type="ECO:0000259" key="2">
    <source>
        <dbReference type="Pfam" id="PF01738"/>
    </source>
</evidence>
<dbReference type="InterPro" id="IPR029058">
    <property type="entry name" value="AB_hydrolase_fold"/>
</dbReference>
<dbReference type="InterPro" id="IPR002925">
    <property type="entry name" value="Dienelactn_hydro"/>
</dbReference>
<keyword evidence="1" id="KW-0732">Signal</keyword>
<evidence type="ECO:0000313" key="4">
    <source>
        <dbReference type="Proteomes" id="UP000307943"/>
    </source>
</evidence>
<gene>
    <name evidence="3" type="ORF">FE784_02760</name>
</gene>
<dbReference type="ESTHER" id="9bacl-a0a5c4tgu8">
    <property type="family name" value="5_AlphaBeta_hydrolase"/>
</dbReference>
<dbReference type="SUPFAM" id="SSF53474">
    <property type="entry name" value="alpha/beta-Hydrolases"/>
    <property type="match status" value="1"/>
</dbReference>
<dbReference type="EMBL" id="VDCQ01000003">
    <property type="protein sequence ID" value="TNJ67700.1"/>
    <property type="molecule type" value="Genomic_DNA"/>
</dbReference>
<dbReference type="PANTHER" id="PTHR43037:SF1">
    <property type="entry name" value="BLL1128 PROTEIN"/>
    <property type="match status" value="1"/>
</dbReference>
<dbReference type="InterPro" id="IPR050955">
    <property type="entry name" value="Plant_Biomass_Hydrol_Est"/>
</dbReference>
<dbReference type="Pfam" id="PF01738">
    <property type="entry name" value="DLH"/>
    <property type="match status" value="1"/>
</dbReference>
<organism evidence="3 4">
    <name type="scientific">Paenibacillus hemerocallicola</name>
    <dbReference type="NCBI Taxonomy" id="1172614"/>
    <lineage>
        <taxon>Bacteria</taxon>
        <taxon>Bacillati</taxon>
        <taxon>Bacillota</taxon>
        <taxon>Bacilli</taxon>
        <taxon>Bacillales</taxon>
        <taxon>Paenibacillaceae</taxon>
        <taxon>Paenibacillus</taxon>
    </lineage>
</organism>
<reference evidence="3 4" key="1">
    <citation type="submission" date="2019-05" db="EMBL/GenBank/DDBJ databases">
        <title>We sequenced the genome of Paenibacillus hemerocallicola KCTC 33185 for further insight into its adaptation and study the phylogeny of Paenibacillus.</title>
        <authorList>
            <person name="Narsing Rao M.P."/>
        </authorList>
    </citation>
    <scope>NUCLEOTIDE SEQUENCE [LARGE SCALE GENOMIC DNA]</scope>
    <source>
        <strain evidence="3 4">KCTC 33185</strain>
    </source>
</reference>
<dbReference type="GO" id="GO:0016787">
    <property type="term" value="F:hydrolase activity"/>
    <property type="evidence" value="ECO:0007669"/>
    <property type="project" value="InterPro"/>
</dbReference>
<evidence type="ECO:0000256" key="1">
    <source>
        <dbReference type="ARBA" id="ARBA00022729"/>
    </source>
</evidence>
<keyword evidence="4" id="KW-1185">Reference proteome</keyword>